<dbReference type="HOGENOM" id="CLU_245281_0_0_1"/>
<evidence type="ECO:0000256" key="2">
    <source>
        <dbReference type="ARBA" id="ARBA00023006"/>
    </source>
</evidence>
<evidence type="ECO:0000256" key="1">
    <source>
        <dbReference type="ARBA" id="ARBA00010948"/>
    </source>
</evidence>
<organism evidence="5 6">
    <name type="scientific">Drosophila erecta</name>
    <name type="common">Fruit fly</name>
    <dbReference type="NCBI Taxonomy" id="7220"/>
    <lineage>
        <taxon>Eukaryota</taxon>
        <taxon>Metazoa</taxon>
        <taxon>Ecdysozoa</taxon>
        <taxon>Arthropoda</taxon>
        <taxon>Hexapoda</taxon>
        <taxon>Insecta</taxon>
        <taxon>Pterygota</taxon>
        <taxon>Neoptera</taxon>
        <taxon>Endopterygota</taxon>
        <taxon>Diptera</taxon>
        <taxon>Brachycera</taxon>
        <taxon>Muscomorpha</taxon>
        <taxon>Ephydroidea</taxon>
        <taxon>Drosophilidae</taxon>
        <taxon>Drosophila</taxon>
        <taxon>Sophophora</taxon>
    </lineage>
</organism>
<dbReference type="PhylomeDB" id="B3P3B0"/>
<dbReference type="PANTHER" id="PTHR31139:SF4">
    <property type="entry name" value="ECTOPIC P GRANULES PROTEIN 5 HOMOLOG"/>
    <property type="match status" value="1"/>
</dbReference>
<feature type="domain" description="Epg5-like central TPR repeats" evidence="3">
    <location>
        <begin position="490"/>
        <end position="884"/>
    </location>
</feature>
<accession>B3P3B0</accession>
<protein>
    <submittedName>
        <fullName evidence="5">GG16333</fullName>
    </submittedName>
</protein>
<dbReference type="InterPro" id="IPR051436">
    <property type="entry name" value="Autophagy-related_EPG5"/>
</dbReference>
<dbReference type="Proteomes" id="UP000008711">
    <property type="component" value="Unassembled WGS sequence"/>
</dbReference>
<keyword evidence="6" id="KW-1185">Reference proteome</keyword>
<dbReference type="GO" id="GO:0097352">
    <property type="term" value="P:autophagosome maturation"/>
    <property type="evidence" value="ECO:0007669"/>
    <property type="project" value="TreeGrafter"/>
</dbReference>
<name>B3P3B0_DROER</name>
<feature type="domain" description="Epg5-like TPR" evidence="4">
    <location>
        <begin position="66"/>
        <end position="239"/>
    </location>
</feature>
<evidence type="ECO:0000313" key="5">
    <source>
        <dbReference type="EMBL" id="EDV48562.1"/>
    </source>
</evidence>
<reference evidence="5 6" key="2">
    <citation type="journal article" date="2008" name="Bioinformatics">
        <title>Assembly reconciliation.</title>
        <authorList>
            <person name="Zimin A.V."/>
            <person name="Smith D.R."/>
            <person name="Sutton G."/>
            <person name="Yorke J.A."/>
        </authorList>
    </citation>
    <scope>NUCLEOTIDE SEQUENCE [LARGE SCALE GENOMIC DNA]</scope>
    <source>
        <strain evidence="5 6">TSC#14021-0224.01</strain>
    </source>
</reference>
<evidence type="ECO:0000259" key="3">
    <source>
        <dbReference type="Pfam" id="PF26103"/>
    </source>
</evidence>
<dbReference type="EMBL" id="CH954181">
    <property type="protein sequence ID" value="EDV48562.1"/>
    <property type="molecule type" value="Genomic_DNA"/>
</dbReference>
<proteinExistence type="inferred from homology"/>
<comment type="similarity">
    <text evidence="1">Belongs to the EPG5 family.</text>
</comment>
<dbReference type="GO" id="GO:0005737">
    <property type="term" value="C:cytoplasm"/>
    <property type="evidence" value="ECO:0007669"/>
    <property type="project" value="TreeGrafter"/>
</dbReference>
<dbReference type="eggNOG" id="KOG3622">
    <property type="taxonomic scope" value="Eukaryota"/>
</dbReference>
<dbReference type="Pfam" id="PF26106">
    <property type="entry name" value="TPR_Epg5_C"/>
    <property type="match status" value="1"/>
</dbReference>
<reference evidence="5 6" key="1">
    <citation type="journal article" date="2007" name="Nature">
        <title>Evolution of genes and genomes on the Drosophila phylogeny.</title>
        <authorList>
            <consortium name="Drosophila 12 Genomes Consortium"/>
            <person name="Clark A.G."/>
            <person name="Eisen M.B."/>
            <person name="Smith D.R."/>
            <person name="Bergman C.M."/>
            <person name="Oliver B."/>
            <person name="Markow T.A."/>
            <person name="Kaufman T.C."/>
            <person name="Kellis M."/>
            <person name="Gelbart W."/>
            <person name="Iyer V.N."/>
            <person name="Pollard D.A."/>
            <person name="Sackton T.B."/>
            <person name="Larracuente A.M."/>
            <person name="Singh N.D."/>
            <person name="Abad J.P."/>
            <person name="Abt D.N."/>
            <person name="Adryan B."/>
            <person name="Aguade M."/>
            <person name="Akashi H."/>
            <person name="Anderson W.W."/>
            <person name="Aquadro C.F."/>
            <person name="Ardell D.H."/>
            <person name="Arguello R."/>
            <person name="Artieri C.G."/>
            <person name="Barbash D.A."/>
            <person name="Barker D."/>
            <person name="Barsanti P."/>
            <person name="Batterham P."/>
            <person name="Batzoglou S."/>
            <person name="Begun D."/>
            <person name="Bhutkar A."/>
            <person name="Blanco E."/>
            <person name="Bosak S.A."/>
            <person name="Bradley R.K."/>
            <person name="Brand A.D."/>
            <person name="Brent M.R."/>
            <person name="Brooks A.N."/>
            <person name="Brown R.H."/>
            <person name="Butlin R.K."/>
            <person name="Caggese C."/>
            <person name="Calvi B.R."/>
            <person name="Bernardo de Carvalho A."/>
            <person name="Caspi A."/>
            <person name="Castrezana S."/>
            <person name="Celniker S.E."/>
            <person name="Chang J.L."/>
            <person name="Chapple C."/>
            <person name="Chatterji S."/>
            <person name="Chinwalla A."/>
            <person name="Civetta A."/>
            <person name="Clifton S.W."/>
            <person name="Comeron J.M."/>
            <person name="Costello J.C."/>
            <person name="Coyne J.A."/>
            <person name="Daub J."/>
            <person name="David R.G."/>
            <person name="Delcher A.L."/>
            <person name="Delehaunty K."/>
            <person name="Do C.B."/>
            <person name="Ebling H."/>
            <person name="Edwards K."/>
            <person name="Eickbush T."/>
            <person name="Evans J.D."/>
            <person name="Filipski A."/>
            <person name="Findeiss S."/>
            <person name="Freyhult E."/>
            <person name="Fulton L."/>
            <person name="Fulton R."/>
            <person name="Garcia A.C."/>
            <person name="Gardiner A."/>
            <person name="Garfield D.A."/>
            <person name="Garvin B.E."/>
            <person name="Gibson G."/>
            <person name="Gilbert D."/>
            <person name="Gnerre S."/>
            <person name="Godfrey J."/>
            <person name="Good R."/>
            <person name="Gotea V."/>
            <person name="Gravely B."/>
            <person name="Greenberg A.J."/>
            <person name="Griffiths-Jones S."/>
            <person name="Gross S."/>
            <person name="Guigo R."/>
            <person name="Gustafson E.A."/>
            <person name="Haerty W."/>
            <person name="Hahn M.W."/>
            <person name="Halligan D.L."/>
            <person name="Halpern A.L."/>
            <person name="Halter G.M."/>
            <person name="Han M.V."/>
            <person name="Heger A."/>
            <person name="Hillier L."/>
            <person name="Hinrichs A.S."/>
            <person name="Holmes I."/>
            <person name="Hoskins R.A."/>
            <person name="Hubisz M.J."/>
            <person name="Hultmark D."/>
            <person name="Huntley M.A."/>
            <person name="Jaffe D.B."/>
            <person name="Jagadeeshan S."/>
            <person name="Jeck W.R."/>
            <person name="Johnson J."/>
            <person name="Jones C.D."/>
            <person name="Jordan W.C."/>
            <person name="Karpen G.H."/>
            <person name="Kataoka E."/>
            <person name="Keightley P.D."/>
            <person name="Kheradpour P."/>
            <person name="Kirkness E.F."/>
            <person name="Koerich L.B."/>
            <person name="Kristiansen K."/>
            <person name="Kudrna D."/>
            <person name="Kulathinal R.J."/>
            <person name="Kumar S."/>
            <person name="Kwok R."/>
            <person name="Lander E."/>
            <person name="Langley C.H."/>
            <person name="Lapoint R."/>
            <person name="Lazzaro B.P."/>
            <person name="Lee S.J."/>
            <person name="Levesque L."/>
            <person name="Li R."/>
            <person name="Lin C.F."/>
            <person name="Lin M.F."/>
            <person name="Lindblad-Toh K."/>
            <person name="Llopart A."/>
            <person name="Long M."/>
            <person name="Low L."/>
            <person name="Lozovsky E."/>
            <person name="Lu J."/>
            <person name="Luo M."/>
            <person name="Machado C.A."/>
            <person name="Makalowski W."/>
            <person name="Marzo M."/>
            <person name="Matsuda M."/>
            <person name="Matzkin L."/>
            <person name="McAllister B."/>
            <person name="McBride C.S."/>
            <person name="McKernan B."/>
            <person name="McKernan K."/>
            <person name="Mendez-Lago M."/>
            <person name="Minx P."/>
            <person name="Mollenhauer M.U."/>
            <person name="Montooth K."/>
            <person name="Mount S.M."/>
            <person name="Mu X."/>
            <person name="Myers E."/>
            <person name="Negre B."/>
            <person name="Newfeld S."/>
            <person name="Nielsen R."/>
            <person name="Noor M.A."/>
            <person name="O'Grady P."/>
            <person name="Pachter L."/>
            <person name="Papaceit M."/>
            <person name="Parisi M.J."/>
            <person name="Parisi M."/>
            <person name="Parts L."/>
            <person name="Pedersen J.S."/>
            <person name="Pesole G."/>
            <person name="Phillippy A.M."/>
            <person name="Ponting C.P."/>
            <person name="Pop M."/>
            <person name="Porcelli D."/>
            <person name="Powell J.R."/>
            <person name="Prohaska S."/>
            <person name="Pruitt K."/>
            <person name="Puig M."/>
            <person name="Quesneville H."/>
            <person name="Ram K.R."/>
            <person name="Rand D."/>
            <person name="Rasmussen M.D."/>
            <person name="Reed L.K."/>
            <person name="Reenan R."/>
            <person name="Reily A."/>
            <person name="Remington K.A."/>
            <person name="Rieger T.T."/>
            <person name="Ritchie M.G."/>
            <person name="Robin C."/>
            <person name="Rogers Y.H."/>
            <person name="Rohde C."/>
            <person name="Rozas J."/>
            <person name="Rubenfield M.J."/>
            <person name="Ruiz A."/>
            <person name="Russo S."/>
            <person name="Salzberg S.L."/>
            <person name="Sanchez-Gracia A."/>
            <person name="Saranga D.J."/>
            <person name="Sato H."/>
            <person name="Schaeffer S.W."/>
            <person name="Schatz M.C."/>
            <person name="Schlenke T."/>
            <person name="Schwartz R."/>
            <person name="Segarra C."/>
            <person name="Singh R.S."/>
            <person name="Sirot L."/>
            <person name="Sirota M."/>
            <person name="Sisneros N.B."/>
            <person name="Smith C.D."/>
            <person name="Smith T.F."/>
            <person name="Spieth J."/>
            <person name="Stage D.E."/>
            <person name="Stark A."/>
            <person name="Stephan W."/>
            <person name="Strausberg R.L."/>
            <person name="Strempel S."/>
            <person name="Sturgill D."/>
            <person name="Sutton G."/>
            <person name="Sutton G.G."/>
            <person name="Tao W."/>
            <person name="Teichmann S."/>
            <person name="Tobari Y.N."/>
            <person name="Tomimura Y."/>
            <person name="Tsolas J.M."/>
            <person name="Valente V.L."/>
            <person name="Venter E."/>
            <person name="Venter J.C."/>
            <person name="Vicario S."/>
            <person name="Vieira F.G."/>
            <person name="Vilella A.J."/>
            <person name="Villasante A."/>
            <person name="Walenz B."/>
            <person name="Wang J."/>
            <person name="Wasserman M."/>
            <person name="Watts T."/>
            <person name="Wilson D."/>
            <person name="Wilson R.K."/>
            <person name="Wing R.A."/>
            <person name="Wolfner M.F."/>
            <person name="Wong A."/>
            <person name="Wong G.K."/>
            <person name="Wu C.I."/>
            <person name="Wu G."/>
            <person name="Yamamoto D."/>
            <person name="Yang H.P."/>
            <person name="Yang S.P."/>
            <person name="Yorke J.A."/>
            <person name="Yoshida K."/>
            <person name="Zdobnov E."/>
            <person name="Zhang P."/>
            <person name="Zhang Y."/>
            <person name="Zimin A.V."/>
            <person name="Baldwin J."/>
            <person name="Abdouelleil A."/>
            <person name="Abdulkadir J."/>
            <person name="Abebe A."/>
            <person name="Abera B."/>
            <person name="Abreu J."/>
            <person name="Acer S.C."/>
            <person name="Aftuck L."/>
            <person name="Alexander A."/>
            <person name="An P."/>
            <person name="Anderson E."/>
            <person name="Anderson S."/>
            <person name="Arachi H."/>
            <person name="Azer M."/>
            <person name="Bachantsang P."/>
            <person name="Barry A."/>
            <person name="Bayul T."/>
            <person name="Berlin A."/>
            <person name="Bessette D."/>
            <person name="Bloom T."/>
            <person name="Blye J."/>
            <person name="Boguslavskiy L."/>
            <person name="Bonnet C."/>
            <person name="Boukhgalter B."/>
            <person name="Bourzgui I."/>
            <person name="Brown A."/>
            <person name="Cahill P."/>
            <person name="Channer S."/>
            <person name="Cheshatsang Y."/>
            <person name="Chuda L."/>
            <person name="Citroen M."/>
            <person name="Collymore A."/>
            <person name="Cooke P."/>
            <person name="Costello M."/>
            <person name="D'Aco K."/>
            <person name="Daza R."/>
            <person name="De Haan G."/>
            <person name="DeGray S."/>
            <person name="DeMaso C."/>
            <person name="Dhargay N."/>
            <person name="Dooley K."/>
            <person name="Dooley E."/>
            <person name="Doricent M."/>
            <person name="Dorje P."/>
            <person name="Dorjee K."/>
            <person name="Dupes A."/>
            <person name="Elong R."/>
            <person name="Falk J."/>
            <person name="Farina A."/>
            <person name="Faro S."/>
            <person name="Ferguson D."/>
            <person name="Fisher S."/>
            <person name="Foley C.D."/>
            <person name="Franke A."/>
            <person name="Friedrich D."/>
            <person name="Gadbois L."/>
            <person name="Gearin G."/>
            <person name="Gearin C.R."/>
            <person name="Giannoukos G."/>
            <person name="Goode T."/>
            <person name="Graham J."/>
            <person name="Grandbois E."/>
            <person name="Grewal S."/>
            <person name="Gyaltsen K."/>
            <person name="Hafez N."/>
            <person name="Hagos B."/>
            <person name="Hall J."/>
            <person name="Henson C."/>
            <person name="Hollinger A."/>
            <person name="Honan T."/>
            <person name="Huard M.D."/>
            <person name="Hughes L."/>
            <person name="Hurhula B."/>
            <person name="Husby M.E."/>
            <person name="Kamat A."/>
            <person name="Kanga B."/>
            <person name="Kashin S."/>
            <person name="Khazanovich D."/>
            <person name="Kisner P."/>
            <person name="Lance K."/>
            <person name="Lara M."/>
            <person name="Lee W."/>
            <person name="Lennon N."/>
            <person name="Letendre F."/>
            <person name="LeVine R."/>
            <person name="Lipovsky A."/>
            <person name="Liu X."/>
            <person name="Liu J."/>
            <person name="Liu S."/>
            <person name="Lokyitsang T."/>
            <person name="Lokyitsang Y."/>
            <person name="Lubonja R."/>
            <person name="Lui A."/>
            <person name="MacDonald P."/>
            <person name="Magnisalis V."/>
            <person name="Maru K."/>
            <person name="Matthews C."/>
            <person name="McCusker W."/>
            <person name="McDonough S."/>
            <person name="Mehta T."/>
            <person name="Meldrim J."/>
            <person name="Meneus L."/>
            <person name="Mihai O."/>
            <person name="Mihalev A."/>
            <person name="Mihova T."/>
            <person name="Mittelman R."/>
            <person name="Mlenga V."/>
            <person name="Montmayeur A."/>
            <person name="Mulrain L."/>
            <person name="Navidi A."/>
            <person name="Naylor J."/>
            <person name="Negash T."/>
            <person name="Nguyen T."/>
            <person name="Nguyen N."/>
            <person name="Nicol R."/>
            <person name="Norbu C."/>
            <person name="Norbu N."/>
            <person name="Novod N."/>
            <person name="O'Neill B."/>
            <person name="Osman S."/>
            <person name="Markiewicz E."/>
            <person name="Oyono O.L."/>
            <person name="Patti C."/>
            <person name="Phunkhang P."/>
            <person name="Pierre F."/>
            <person name="Priest M."/>
            <person name="Raghuraman S."/>
            <person name="Rege F."/>
            <person name="Reyes R."/>
            <person name="Rise C."/>
            <person name="Rogov P."/>
            <person name="Ross K."/>
            <person name="Ryan E."/>
            <person name="Settipalli S."/>
            <person name="Shea T."/>
            <person name="Sherpa N."/>
            <person name="Shi L."/>
            <person name="Shih D."/>
            <person name="Sparrow T."/>
            <person name="Spaulding J."/>
            <person name="Stalker J."/>
            <person name="Stange-Thomann N."/>
            <person name="Stavropoulos S."/>
            <person name="Stone C."/>
            <person name="Strader C."/>
            <person name="Tesfaye S."/>
            <person name="Thomson T."/>
            <person name="Thoulutsang Y."/>
            <person name="Thoulutsang D."/>
            <person name="Topham K."/>
            <person name="Topping I."/>
            <person name="Tsamla T."/>
            <person name="Vassiliev H."/>
            <person name="Vo A."/>
            <person name="Wangchuk T."/>
            <person name="Wangdi T."/>
            <person name="Weiand M."/>
            <person name="Wilkinson J."/>
            <person name="Wilson A."/>
            <person name="Yadav S."/>
            <person name="Young G."/>
            <person name="Yu Q."/>
            <person name="Zembek L."/>
            <person name="Zhong D."/>
            <person name="Zimmer A."/>
            <person name="Zwirko Z."/>
            <person name="Jaffe D.B."/>
            <person name="Alvarez P."/>
            <person name="Brockman W."/>
            <person name="Butler J."/>
            <person name="Chin C."/>
            <person name="Gnerre S."/>
            <person name="Grabherr M."/>
            <person name="Kleber M."/>
            <person name="Mauceli E."/>
            <person name="MacCallum I."/>
        </authorList>
    </citation>
    <scope>NUCLEOTIDE SEQUENCE [LARGE SCALE GENOMIC DNA]</scope>
    <source>
        <strain evidence="5 6">TSC#14021-0224.01</strain>
    </source>
</reference>
<gene>
    <name evidence="5" type="primary">Dere\GG16333</name>
    <name evidence="5" type="ORF">Dere_GG16333</name>
</gene>
<dbReference type="PANTHER" id="PTHR31139">
    <property type="entry name" value="ECTOPIC P GRANULES PROTEIN 5 HOMOLOG"/>
    <property type="match status" value="1"/>
</dbReference>
<dbReference type="KEGG" id="der:6554092"/>
<dbReference type="InterPro" id="IPR059030">
    <property type="entry name" value="TPR_Epg5_mid"/>
</dbReference>
<evidence type="ECO:0000259" key="4">
    <source>
        <dbReference type="Pfam" id="PF26573"/>
    </source>
</evidence>
<dbReference type="InterPro" id="IPR058750">
    <property type="entry name" value="TPR_Epg5"/>
</dbReference>
<dbReference type="OMA" id="CCCNVAN"/>
<dbReference type="Pfam" id="PF26103">
    <property type="entry name" value="TPR_Epg5"/>
    <property type="match status" value="1"/>
</dbReference>
<keyword evidence="2" id="KW-0072">Autophagy</keyword>
<sequence length="1374" mass="157184">MYILSTPQDCTEWKSAPKGSALKAFFGGQSVSRIPVISPQNCWLNLVILEIEFRLVDTRIFPELLRQISAQPVEVALKKTISLSKSNSFPASQLVIFKYAQLLASMDSTHALFPIVCQKFFELYLWRVPTENESLNFSHNFGVSDKFYEYNVPLMKSIKSQLKSADSYYSALATKNASDDAMAHFYRNCCKLMQNCALWLEETQINHFTSDAEHLPAQYNSEKLRELLSGHVSHWTEFLCLASLRKEQRHQADHWARKVMRLPNQKAPRTPVQPKPRQPPAQHIKSLLHSYEKIVENPVHVCVEPTKTPLIDANIVTQIQKKMNTLNSTANNYHYKTSELNSLNLNYLERVPTLYSMIPYEETRRKECTSLLFKRNCTAPAHIKLTPEHIRINDVISRKQTQNRERHDKIIDDLLLAMNVDSFAQALEELGVCIGALLVAPLESRVTQIGVQVFYHIVDNLNEVTMKFQPTHDLYFQVLEKLGMFLEADQATQGLAVLRLALKRPDLLELLAGVFVPSRTDVDHFLPMYEFLIDSHLKHCDTQTLFVLFSKFDLLGWMEAYQPKLSEINRLLLLVLQGLEAWSQPDSSLLQDLFRRHLVHIFGYDFPQHYGEVMQLVLDRTSDQKLMPVVLVDLLNALFVRSNCLVLSLEQSEVRVHELALDFARHQKLFTLKAATDTLLLLSRHFQKERLHHGLHGLYPKHKDYCQALVLWFTSFGHTLLASAICSYQALLADQISDIVFGSIVEMYSPWLIPYTEETVSGVAHWIRQLTPGQSQVLLPWSEQHVSSSKLMIRSFVATILQVVQYLPSSNKILEHVFAWYVHHFAQPNTAGHVLAPIHEGLAQLPWERFLPPAQHVELLYDSLQKFLPESHAMLGHIFIRIEWNNWFAQMPQPVSILSRLFNIFVKIAFEPNIHIHPNTSKILEDAIHYPWHLVEYSELEQLLKWFVASVEPAIALKIPAESNYADRAVLELLRLACAMLPERSAQDAIVLGTAKRMLYTRSMVRMQRACGAKHNKLLATKEGERAFSNAFLELLNSIDGAISSCSEHRTVEEQRREAINLMLELVAPTQTQSQEVSNIHIKALVWWQQRCSPGNLVMCSTLPAIGHLNTYIASIYSLLETSIENYFRTAPESAPWHAPSWQGLIEALSMSLPKLDLMPIMQGSYFFSLHVFVVYKMEEIATDGDKVTFLQDLTQLLENLKTSPLTEPRMALVWGVVIARGCQIAQINQQVKKPLHMLARHLQIASTKAEGWGDGLLGVIGLKSEVITNRRKVLTRCLACVIFSLFPANRDLRLPSDEYESALRELSMLLANKKFTDIKPLIVRAVSLLKETTFPDIRAVPHMVCRLISIFYEESYLTTIPEVWDFDFKLIAT</sequence>
<evidence type="ECO:0000313" key="6">
    <source>
        <dbReference type="Proteomes" id="UP000008711"/>
    </source>
</evidence>
<dbReference type="Pfam" id="PF26573">
    <property type="entry name" value="TPR_Epg5_2"/>
    <property type="match status" value="1"/>
</dbReference>
<dbReference type="OrthoDB" id="75419at2759"/>